<sequence length="222" mass="24663">MLRTNVLSRLYGTNLLNQQLQRRVSAAATASLFARQQLLVPATATSFSQRVRTFSDKPSSSGSATAEHTHEHAHQHSDNGSCCNHSHSHGQHADHQPVKQAESKPFQIPMDKPMYNITFTCTVCKTRSNHFFSKQAYHHGTVMVRCPGCKNHHLMADHLKIFSDTPVTLEDILKGRGQRITTVNLEDSIRLSNEEIVELGATKEIIADVTQFVVAAPDPSKV</sequence>
<dbReference type="Proteomes" id="UP001498771">
    <property type="component" value="Unassembled WGS sequence"/>
</dbReference>
<comment type="caution">
    <text evidence="7">The sequence shown here is derived from an EMBL/GenBank/DDBJ whole genome shotgun (WGS) entry which is preliminary data.</text>
</comment>
<evidence type="ECO:0000256" key="1">
    <source>
        <dbReference type="ARBA" id="ARBA00022723"/>
    </source>
</evidence>
<dbReference type="GeneID" id="90039733"/>
<feature type="region of interest" description="Disordered" evidence="5">
    <location>
        <begin position="51"/>
        <end position="102"/>
    </location>
</feature>
<dbReference type="RefSeq" id="XP_064767081.1">
    <property type="nucleotide sequence ID" value="XM_064914221.1"/>
</dbReference>
<keyword evidence="1" id="KW-0479">Metal-binding</keyword>
<reference evidence="7 8" key="1">
    <citation type="submission" date="2024-03" db="EMBL/GenBank/DDBJ databases">
        <title>Genome-scale model development and genomic sequencing of the oleaginous clade Lipomyces.</title>
        <authorList>
            <consortium name="Lawrence Berkeley National Laboratory"/>
            <person name="Czajka J.J."/>
            <person name="Han Y."/>
            <person name="Kim J."/>
            <person name="Mondo S.J."/>
            <person name="Hofstad B.A."/>
            <person name="Robles A."/>
            <person name="Haridas S."/>
            <person name="Riley R."/>
            <person name="LaButti K."/>
            <person name="Pangilinan J."/>
            <person name="Andreopoulos W."/>
            <person name="Lipzen A."/>
            <person name="Yan J."/>
            <person name="Wang M."/>
            <person name="Ng V."/>
            <person name="Grigoriev I.V."/>
            <person name="Spatafora J.W."/>
            <person name="Magnuson J.K."/>
            <person name="Baker S.E."/>
            <person name="Pomraning K.R."/>
        </authorList>
    </citation>
    <scope>NUCLEOTIDE SEQUENCE [LARGE SCALE GENOMIC DNA]</scope>
    <source>
        <strain evidence="7 8">Phaff 52-87</strain>
    </source>
</reference>
<feature type="compositionally biased region" description="Polar residues" evidence="5">
    <location>
        <begin position="51"/>
        <end position="63"/>
    </location>
</feature>
<evidence type="ECO:0000256" key="5">
    <source>
        <dbReference type="SAM" id="MobiDB-lite"/>
    </source>
</evidence>
<keyword evidence="2 4" id="KW-0863">Zinc-finger</keyword>
<evidence type="ECO:0000313" key="8">
    <source>
        <dbReference type="Proteomes" id="UP001498771"/>
    </source>
</evidence>
<dbReference type="PROSITE" id="PS51501">
    <property type="entry name" value="ZF_DNL"/>
    <property type="match status" value="1"/>
</dbReference>
<evidence type="ECO:0000256" key="3">
    <source>
        <dbReference type="ARBA" id="ARBA00022833"/>
    </source>
</evidence>
<organism evidence="7 8">
    <name type="scientific">Myxozyma melibiosi</name>
    <dbReference type="NCBI Taxonomy" id="54550"/>
    <lineage>
        <taxon>Eukaryota</taxon>
        <taxon>Fungi</taxon>
        <taxon>Dikarya</taxon>
        <taxon>Ascomycota</taxon>
        <taxon>Saccharomycotina</taxon>
        <taxon>Lipomycetes</taxon>
        <taxon>Lipomycetales</taxon>
        <taxon>Lipomycetaceae</taxon>
        <taxon>Myxozyma</taxon>
    </lineage>
</organism>
<feature type="compositionally biased region" description="Basic and acidic residues" evidence="5">
    <location>
        <begin position="67"/>
        <end position="77"/>
    </location>
</feature>
<dbReference type="InterPro" id="IPR024158">
    <property type="entry name" value="Mt_import_TIM15"/>
</dbReference>
<proteinExistence type="predicted"/>
<evidence type="ECO:0000313" key="7">
    <source>
        <dbReference type="EMBL" id="KAK7204048.1"/>
    </source>
</evidence>
<evidence type="ECO:0000259" key="6">
    <source>
        <dbReference type="PROSITE" id="PS51501"/>
    </source>
</evidence>
<keyword evidence="8" id="KW-1185">Reference proteome</keyword>
<protein>
    <submittedName>
        <fullName evidence="7">DNL zinc finger-domain-containing protein</fullName>
    </submittedName>
</protein>
<dbReference type="PANTHER" id="PTHR20922:SF13">
    <property type="entry name" value="DNL-TYPE ZINC FINGER PROTEIN"/>
    <property type="match status" value="1"/>
</dbReference>
<dbReference type="EMBL" id="JBBJBU010000009">
    <property type="protein sequence ID" value="KAK7204048.1"/>
    <property type="molecule type" value="Genomic_DNA"/>
</dbReference>
<dbReference type="Pfam" id="PF05180">
    <property type="entry name" value="zf-DNL"/>
    <property type="match status" value="1"/>
</dbReference>
<keyword evidence="3" id="KW-0862">Zinc</keyword>
<evidence type="ECO:0000256" key="4">
    <source>
        <dbReference type="PROSITE-ProRule" id="PRU00834"/>
    </source>
</evidence>
<dbReference type="PANTHER" id="PTHR20922">
    <property type="entry name" value="DNL-TYPE ZINC FINGER PROTEIN"/>
    <property type="match status" value="1"/>
</dbReference>
<feature type="domain" description="DNL-type" evidence="6">
    <location>
        <begin position="110"/>
        <end position="205"/>
    </location>
</feature>
<gene>
    <name evidence="7" type="ORF">BZA70DRAFT_290598</name>
</gene>
<accession>A0ABR1F4N6</accession>
<name>A0ABR1F4N6_9ASCO</name>
<dbReference type="InterPro" id="IPR007853">
    <property type="entry name" value="Znf_DNL-typ"/>
</dbReference>
<evidence type="ECO:0000256" key="2">
    <source>
        <dbReference type="ARBA" id="ARBA00022771"/>
    </source>
</evidence>